<feature type="compositionally biased region" description="Low complexity" evidence="1">
    <location>
        <begin position="220"/>
        <end position="238"/>
    </location>
</feature>
<evidence type="ECO:0000256" key="1">
    <source>
        <dbReference type="SAM" id="MobiDB-lite"/>
    </source>
</evidence>
<accession>A0A8X7TA45</accession>
<evidence type="ECO:0000313" key="3">
    <source>
        <dbReference type="EMBL" id="KAF6047042.1"/>
    </source>
</evidence>
<keyword evidence="2" id="KW-0812">Transmembrane</keyword>
<feature type="compositionally biased region" description="Polar residues" evidence="1">
    <location>
        <begin position="67"/>
        <end position="76"/>
    </location>
</feature>
<name>A0A8X7TA45_CANPA</name>
<dbReference type="OrthoDB" id="4025991at2759"/>
<feature type="compositionally biased region" description="Polar residues" evidence="1">
    <location>
        <begin position="201"/>
        <end position="214"/>
    </location>
</feature>
<proteinExistence type="predicted"/>
<comment type="caution">
    <text evidence="3">The sequence shown here is derived from an EMBL/GenBank/DDBJ whole genome shotgun (WGS) entry which is preliminary data.</text>
</comment>
<feature type="region of interest" description="Disordered" evidence="1">
    <location>
        <begin position="198"/>
        <end position="238"/>
    </location>
</feature>
<protein>
    <submittedName>
        <fullName evidence="3">Uncharacterized protein</fullName>
    </submittedName>
</protein>
<sequence>MPQLQPDYYTTDVAPPTLAITKSNTSNTSNINSKTYLKYKAKLARLAKLTKFKKSAIVKIHIINKPSSSSSNTKFEPSTRSRSSSTSTIFVDDASSKSEGEDKCCCCCLEKVPNYTVTTTECSPRISLDELQDSLVEENKGDDDDLEEKNIRLFNADEKSVDDISIVPSSPPPQYKSVALAASPSNEMEMETETEMAVSPTEAQIQPRSHTPSITEHRPTTSSSTTSTTISTTISTTNTPINPTQIKFKSQLNQYLASIETEDLTYFSEPYTSLKQYNKSTMQQYSRYKLINDKRHHCINYYWLYLDIRTNNQLIDSMYVSWYSWMSGLITFMIIYALFVCLC</sequence>
<keyword evidence="2" id="KW-0472">Membrane</keyword>
<reference evidence="3" key="1">
    <citation type="submission" date="2020-03" db="EMBL/GenBank/DDBJ databases">
        <title>FDA dAtabase for Regulatory Grade micrObial Sequences (FDA-ARGOS): Supporting development and validation of Infectious Disease Dx tests.</title>
        <authorList>
            <person name="Campos J."/>
            <person name="Goldberg B."/>
            <person name="Tallon L."/>
            <person name="Sadzewicz L."/>
            <person name="Vavikolanu K."/>
            <person name="Mehta A."/>
            <person name="Aluvathingal J."/>
            <person name="Nadendla S."/>
            <person name="Nandy P."/>
            <person name="Geyer C."/>
            <person name="Yan Y."/>
            <person name="Sichtig H."/>
        </authorList>
    </citation>
    <scope>NUCLEOTIDE SEQUENCE [LARGE SCALE GENOMIC DNA]</scope>
    <source>
        <strain evidence="3">FDAARGOS_652</strain>
    </source>
</reference>
<dbReference type="Proteomes" id="UP000590412">
    <property type="component" value="Unassembled WGS sequence"/>
</dbReference>
<feature type="transmembrane region" description="Helical" evidence="2">
    <location>
        <begin position="322"/>
        <end position="342"/>
    </location>
</feature>
<gene>
    <name evidence="3" type="ORF">FOB60_004578</name>
</gene>
<keyword evidence="2" id="KW-1133">Transmembrane helix</keyword>
<dbReference type="EMBL" id="JABWAB010000007">
    <property type="protein sequence ID" value="KAF6047042.1"/>
    <property type="molecule type" value="Genomic_DNA"/>
</dbReference>
<dbReference type="AlphaFoldDB" id="A0A8X7TA45"/>
<feature type="region of interest" description="Disordered" evidence="1">
    <location>
        <begin position="67"/>
        <end position="92"/>
    </location>
</feature>
<evidence type="ECO:0000313" key="4">
    <source>
        <dbReference type="Proteomes" id="UP000590412"/>
    </source>
</evidence>
<organism evidence="3 4">
    <name type="scientific">Candida parapsilosis</name>
    <name type="common">Yeast</name>
    <dbReference type="NCBI Taxonomy" id="5480"/>
    <lineage>
        <taxon>Eukaryota</taxon>
        <taxon>Fungi</taxon>
        <taxon>Dikarya</taxon>
        <taxon>Ascomycota</taxon>
        <taxon>Saccharomycotina</taxon>
        <taxon>Pichiomycetes</taxon>
        <taxon>Debaryomycetaceae</taxon>
        <taxon>Candida/Lodderomyces clade</taxon>
        <taxon>Candida</taxon>
    </lineage>
</organism>
<feature type="compositionally biased region" description="Low complexity" evidence="1">
    <location>
        <begin position="78"/>
        <end position="88"/>
    </location>
</feature>
<evidence type="ECO:0000256" key="2">
    <source>
        <dbReference type="SAM" id="Phobius"/>
    </source>
</evidence>